<sequence length="121" mass="13489">MGKKSGSKPTRKEPLAESLRGMRTLLTMTEKVNNGLRDMVAVSSRMLEEGKAIQGNLEIESASRSTAKVYLIDELVSWINKTNAREPNKRDYLLAQITSLRFEASTSFSPKSIVIDTPNED</sequence>
<dbReference type="Proteomes" id="UP000481153">
    <property type="component" value="Unassembled WGS sequence"/>
</dbReference>
<keyword evidence="2" id="KW-1185">Reference proteome</keyword>
<protein>
    <submittedName>
        <fullName evidence="1">Uncharacterized protein</fullName>
    </submittedName>
</protein>
<organism evidence="1 2">
    <name type="scientific">Aphanomyces euteiches</name>
    <dbReference type="NCBI Taxonomy" id="100861"/>
    <lineage>
        <taxon>Eukaryota</taxon>
        <taxon>Sar</taxon>
        <taxon>Stramenopiles</taxon>
        <taxon>Oomycota</taxon>
        <taxon>Saprolegniomycetes</taxon>
        <taxon>Saprolegniales</taxon>
        <taxon>Verrucalvaceae</taxon>
        <taxon>Aphanomyces</taxon>
    </lineage>
</organism>
<evidence type="ECO:0000313" key="2">
    <source>
        <dbReference type="Proteomes" id="UP000481153"/>
    </source>
</evidence>
<reference evidence="1 2" key="1">
    <citation type="submission" date="2019-07" db="EMBL/GenBank/DDBJ databases">
        <title>Genomics analysis of Aphanomyces spp. identifies a new class of oomycete effector associated with host adaptation.</title>
        <authorList>
            <person name="Gaulin E."/>
        </authorList>
    </citation>
    <scope>NUCLEOTIDE SEQUENCE [LARGE SCALE GENOMIC DNA]</scope>
    <source>
        <strain evidence="1 2">ATCC 201684</strain>
    </source>
</reference>
<evidence type="ECO:0000313" key="1">
    <source>
        <dbReference type="EMBL" id="KAF0725660.1"/>
    </source>
</evidence>
<gene>
    <name evidence="1" type="ORF">Ae201684_015993</name>
</gene>
<comment type="caution">
    <text evidence="1">The sequence shown here is derived from an EMBL/GenBank/DDBJ whole genome shotgun (WGS) entry which is preliminary data.</text>
</comment>
<dbReference type="EMBL" id="VJMJ01000237">
    <property type="protein sequence ID" value="KAF0725660.1"/>
    <property type="molecule type" value="Genomic_DNA"/>
</dbReference>
<dbReference type="VEuPathDB" id="FungiDB:AeMF1_002629"/>
<proteinExistence type="predicted"/>
<name>A0A6G0WF61_9STRA</name>
<accession>A0A6G0WF61</accession>
<dbReference type="AlphaFoldDB" id="A0A6G0WF61"/>